<accession>A0AAV3NJZ4</accession>
<dbReference type="EMBL" id="BAABME010000076">
    <property type="protein sequence ID" value="GAA0139283.1"/>
    <property type="molecule type" value="Genomic_DNA"/>
</dbReference>
<reference evidence="2 3" key="1">
    <citation type="submission" date="2024-01" db="EMBL/GenBank/DDBJ databases">
        <title>The complete chloroplast genome sequence of Lithospermum erythrorhizon: insights into the phylogenetic relationship among Boraginaceae species and the maternal lineages of purple gromwells.</title>
        <authorList>
            <person name="Okada T."/>
            <person name="Watanabe K."/>
        </authorList>
    </citation>
    <scope>NUCLEOTIDE SEQUENCE [LARGE SCALE GENOMIC DNA]</scope>
</reference>
<dbReference type="PANTHER" id="PTHR31236">
    <property type="entry name" value="BURP DOMAIN PROTEIN USPL1-LIKE"/>
    <property type="match status" value="1"/>
</dbReference>
<keyword evidence="3" id="KW-1185">Reference proteome</keyword>
<dbReference type="Proteomes" id="UP001454036">
    <property type="component" value="Unassembled WGS sequence"/>
</dbReference>
<dbReference type="PANTHER" id="PTHR31236:SF2">
    <property type="entry name" value="BURP DOMAIN PROTEIN RD22"/>
    <property type="match status" value="1"/>
</dbReference>
<dbReference type="Pfam" id="PF03181">
    <property type="entry name" value="BURP"/>
    <property type="match status" value="1"/>
</dbReference>
<protein>
    <recommendedName>
        <fullName evidence="1">BURP domain-containing protein</fullName>
    </recommendedName>
</protein>
<name>A0AAV3NJZ4_LITER</name>
<evidence type="ECO:0000259" key="1">
    <source>
        <dbReference type="PROSITE" id="PS51277"/>
    </source>
</evidence>
<feature type="domain" description="BURP" evidence="1">
    <location>
        <begin position="2"/>
        <end position="217"/>
    </location>
</feature>
<dbReference type="InterPro" id="IPR004873">
    <property type="entry name" value="BURP_dom"/>
</dbReference>
<dbReference type="PROSITE" id="PS51277">
    <property type="entry name" value="BURP"/>
    <property type="match status" value="1"/>
</dbReference>
<proteinExistence type="predicted"/>
<evidence type="ECO:0000313" key="2">
    <source>
        <dbReference type="EMBL" id="GAA0139283.1"/>
    </source>
</evidence>
<evidence type="ECO:0000313" key="3">
    <source>
        <dbReference type="Proteomes" id="UP001454036"/>
    </source>
</evidence>
<sequence>MFFLQKDLALGKKMNLDFFQESPHSSSQFFPRQKSNSIPFSSSKLPEILTRFSVNPKSREAEAINDTIQVCEEPGMKGEEKFCATSLEDMIDSTISMLGSTNETKVEAISTETENATGSKRYTINGVKKMAKDSSVACHRQAYPYAVFYCHKTSATEVYMVSLVGDHGGKAEAPVICHLDTSAWDPEHMAFVLLKVAPGTVPICHFLPKDHVVWIKK</sequence>
<comment type="caution">
    <text evidence="2">The sequence shown here is derived from an EMBL/GenBank/DDBJ whole genome shotgun (WGS) entry which is preliminary data.</text>
</comment>
<organism evidence="2 3">
    <name type="scientific">Lithospermum erythrorhizon</name>
    <name type="common">Purple gromwell</name>
    <name type="synonym">Lithospermum officinale var. erythrorhizon</name>
    <dbReference type="NCBI Taxonomy" id="34254"/>
    <lineage>
        <taxon>Eukaryota</taxon>
        <taxon>Viridiplantae</taxon>
        <taxon>Streptophyta</taxon>
        <taxon>Embryophyta</taxon>
        <taxon>Tracheophyta</taxon>
        <taxon>Spermatophyta</taxon>
        <taxon>Magnoliopsida</taxon>
        <taxon>eudicotyledons</taxon>
        <taxon>Gunneridae</taxon>
        <taxon>Pentapetalae</taxon>
        <taxon>asterids</taxon>
        <taxon>lamiids</taxon>
        <taxon>Boraginales</taxon>
        <taxon>Boraginaceae</taxon>
        <taxon>Boraginoideae</taxon>
        <taxon>Lithospermeae</taxon>
        <taxon>Lithospermum</taxon>
    </lineage>
</organism>
<dbReference type="AlphaFoldDB" id="A0AAV3NJZ4"/>
<gene>
    <name evidence="2" type="ORF">LIER_00860</name>
</gene>
<dbReference type="SMART" id="SM01045">
    <property type="entry name" value="BURP"/>
    <property type="match status" value="1"/>
</dbReference>
<dbReference type="InterPro" id="IPR044816">
    <property type="entry name" value="BURP"/>
</dbReference>